<feature type="compositionally biased region" description="Basic and acidic residues" evidence="1">
    <location>
        <begin position="108"/>
        <end position="123"/>
    </location>
</feature>
<feature type="compositionally biased region" description="Low complexity" evidence="1">
    <location>
        <begin position="136"/>
        <end position="147"/>
    </location>
</feature>
<accession>A0AA41U391</accession>
<sequence>MRDHAARTTLALLVAASFAVAGCSSGSGKDKGGASTPTREAPSQAGAVPTVNMPDLVGQDLGAAVAAVKAAGFTEVAFHDAAGKDRTPVADATWRVCDQTPAPGPTNPKDKVDLGAVPKKESCQGHPTTQPPPVKPTGTPTKITMPPTTKPGDKPTLPTWIPTRFYFRNCEEAKAAGVAPIKRGEPGYSRRLDRDGDGIACDK</sequence>
<dbReference type="InterPro" id="IPR005543">
    <property type="entry name" value="PASTA_dom"/>
</dbReference>
<evidence type="ECO:0000256" key="2">
    <source>
        <dbReference type="SAM" id="SignalP"/>
    </source>
</evidence>
<dbReference type="Proteomes" id="UP001165378">
    <property type="component" value="Unassembled WGS sequence"/>
</dbReference>
<feature type="signal peptide" evidence="2">
    <location>
        <begin position="1"/>
        <end position="21"/>
    </location>
</feature>
<feature type="domain" description="PASTA" evidence="3">
    <location>
        <begin position="47"/>
        <end position="118"/>
    </location>
</feature>
<feature type="region of interest" description="Disordered" evidence="1">
    <location>
        <begin position="182"/>
        <end position="203"/>
    </location>
</feature>
<dbReference type="Pfam" id="PF05901">
    <property type="entry name" value="Excalibur"/>
    <property type="match status" value="1"/>
</dbReference>
<proteinExistence type="predicted"/>
<dbReference type="PROSITE" id="PS51257">
    <property type="entry name" value="PROKAR_LIPOPROTEIN"/>
    <property type="match status" value="1"/>
</dbReference>
<dbReference type="PROSITE" id="PS51178">
    <property type="entry name" value="PASTA"/>
    <property type="match status" value="1"/>
</dbReference>
<feature type="region of interest" description="Disordered" evidence="1">
    <location>
        <begin position="24"/>
        <end position="48"/>
    </location>
</feature>
<protein>
    <submittedName>
        <fullName evidence="4">Excalibur calcium-binding domain-containing protein</fullName>
    </submittedName>
</protein>
<dbReference type="Gene3D" id="3.30.10.20">
    <property type="match status" value="1"/>
</dbReference>
<evidence type="ECO:0000256" key="1">
    <source>
        <dbReference type="SAM" id="MobiDB-lite"/>
    </source>
</evidence>
<feature type="region of interest" description="Disordered" evidence="1">
    <location>
        <begin position="99"/>
        <end position="158"/>
    </location>
</feature>
<reference evidence="4" key="1">
    <citation type="submission" date="2022-01" db="EMBL/GenBank/DDBJ databases">
        <title>Genome-Based Taxonomic Classification of the Phylum Actinobacteria.</title>
        <authorList>
            <person name="Gao Y."/>
        </authorList>
    </citation>
    <scope>NUCLEOTIDE SEQUENCE</scope>
    <source>
        <strain evidence="4">KLBMP 8922</strain>
    </source>
</reference>
<name>A0AA41U391_9ACTN</name>
<gene>
    <name evidence="4" type="ORF">LZ495_30820</name>
</gene>
<keyword evidence="5" id="KW-1185">Reference proteome</keyword>
<organism evidence="4 5">
    <name type="scientific">Yinghuangia soli</name>
    <dbReference type="NCBI Taxonomy" id="2908204"/>
    <lineage>
        <taxon>Bacteria</taxon>
        <taxon>Bacillati</taxon>
        <taxon>Actinomycetota</taxon>
        <taxon>Actinomycetes</taxon>
        <taxon>Kitasatosporales</taxon>
        <taxon>Streptomycetaceae</taxon>
        <taxon>Yinghuangia</taxon>
    </lineage>
</organism>
<feature type="chain" id="PRO_5041278519" evidence="2">
    <location>
        <begin position="22"/>
        <end position="203"/>
    </location>
</feature>
<dbReference type="AlphaFoldDB" id="A0AA41U391"/>
<evidence type="ECO:0000259" key="3">
    <source>
        <dbReference type="PROSITE" id="PS51178"/>
    </source>
</evidence>
<evidence type="ECO:0000313" key="5">
    <source>
        <dbReference type="Proteomes" id="UP001165378"/>
    </source>
</evidence>
<dbReference type="RefSeq" id="WP_235056236.1">
    <property type="nucleotide sequence ID" value="NZ_JAKFHA010000025.1"/>
</dbReference>
<evidence type="ECO:0000313" key="4">
    <source>
        <dbReference type="EMBL" id="MCF2531585.1"/>
    </source>
</evidence>
<dbReference type="SMART" id="SM00894">
    <property type="entry name" value="Excalibur"/>
    <property type="match status" value="1"/>
</dbReference>
<dbReference type="EMBL" id="JAKFHA010000025">
    <property type="protein sequence ID" value="MCF2531585.1"/>
    <property type="molecule type" value="Genomic_DNA"/>
</dbReference>
<dbReference type="InterPro" id="IPR008613">
    <property type="entry name" value="Excalibur_Ca-bd_domain"/>
</dbReference>
<comment type="caution">
    <text evidence="4">The sequence shown here is derived from an EMBL/GenBank/DDBJ whole genome shotgun (WGS) entry which is preliminary data.</text>
</comment>
<keyword evidence="2" id="KW-0732">Signal</keyword>
<dbReference type="Pfam" id="PF03793">
    <property type="entry name" value="PASTA"/>
    <property type="match status" value="1"/>
</dbReference>